<comment type="caution">
    <text evidence="1">The sequence shown here is derived from an EMBL/GenBank/DDBJ whole genome shotgun (WGS) entry which is preliminary data.</text>
</comment>
<sequence>MRLFLLPISTRRSLLYCERLNITTKNEQSGSWIDKGKNKAAAIWVGWGEKEKGWKRWVSDNGNKSLQRIPFEEWGLKSVPPLSARRQEDEAKENRRIEVSFPSSIIPEEKVLDVLRTLSTERVGLHKQRLIYSIVGMPLVAPLAIVPVIPNLPFFYLVFRAWSHWTALSGSKHIQFLLDKKLLKPEASPILDKLYARNKNPFATPAKSSGPTEERILLTEDEGKDIALVLDIPELFLELKRAVWQVERSLASQQKEAAVVQEQEVDAVRKEKGIDAANEEKKDR</sequence>
<name>A0A9P8CDA6_9HELO</name>
<dbReference type="InterPro" id="IPR018786">
    <property type="entry name" value="Mit_KHE1"/>
</dbReference>
<dbReference type="PANTHER" id="PTHR28062">
    <property type="entry name" value="K+-H+ EXCHANGE-LIKE PROTEIN"/>
    <property type="match status" value="1"/>
</dbReference>
<protein>
    <submittedName>
        <fullName evidence="1">Fungal and plant</fullName>
    </submittedName>
</protein>
<dbReference type="GO" id="GO:0006813">
    <property type="term" value="P:potassium ion transport"/>
    <property type="evidence" value="ECO:0007669"/>
    <property type="project" value="TreeGrafter"/>
</dbReference>
<dbReference type="OrthoDB" id="5562676at2759"/>
<proteinExistence type="predicted"/>
<keyword evidence="2" id="KW-1185">Reference proteome</keyword>
<organism evidence="1 2">
    <name type="scientific">Calycina marina</name>
    <dbReference type="NCBI Taxonomy" id="1763456"/>
    <lineage>
        <taxon>Eukaryota</taxon>
        <taxon>Fungi</taxon>
        <taxon>Dikarya</taxon>
        <taxon>Ascomycota</taxon>
        <taxon>Pezizomycotina</taxon>
        <taxon>Leotiomycetes</taxon>
        <taxon>Helotiales</taxon>
        <taxon>Pezizellaceae</taxon>
        <taxon>Calycina</taxon>
    </lineage>
</organism>
<dbReference type="Pfam" id="PF10173">
    <property type="entry name" value="Mit_KHE1"/>
    <property type="match status" value="1"/>
</dbReference>
<dbReference type="PANTHER" id="PTHR28062:SF1">
    <property type="entry name" value="TRANSMEMBRANE PROTEIN"/>
    <property type="match status" value="1"/>
</dbReference>
<dbReference type="Proteomes" id="UP000887226">
    <property type="component" value="Unassembled WGS sequence"/>
</dbReference>
<accession>A0A9P8CDA6</accession>
<dbReference type="GO" id="GO:1902600">
    <property type="term" value="P:proton transmembrane transport"/>
    <property type="evidence" value="ECO:0007669"/>
    <property type="project" value="TreeGrafter"/>
</dbReference>
<evidence type="ECO:0000313" key="2">
    <source>
        <dbReference type="Proteomes" id="UP000887226"/>
    </source>
</evidence>
<reference evidence="1" key="1">
    <citation type="journal article" date="2021" name="IMA Fungus">
        <title>Genomic characterization of three marine fungi, including Emericellopsis atlantica sp. nov. with signatures of a generalist lifestyle and marine biomass degradation.</title>
        <authorList>
            <person name="Hagestad O.C."/>
            <person name="Hou L."/>
            <person name="Andersen J.H."/>
            <person name="Hansen E.H."/>
            <person name="Altermark B."/>
            <person name="Li C."/>
            <person name="Kuhnert E."/>
            <person name="Cox R.J."/>
            <person name="Crous P.W."/>
            <person name="Spatafora J.W."/>
            <person name="Lail K."/>
            <person name="Amirebrahimi M."/>
            <person name="Lipzen A."/>
            <person name="Pangilinan J."/>
            <person name="Andreopoulos W."/>
            <person name="Hayes R.D."/>
            <person name="Ng V."/>
            <person name="Grigoriev I.V."/>
            <person name="Jackson S.A."/>
            <person name="Sutton T.D.S."/>
            <person name="Dobson A.D.W."/>
            <person name="Rama T."/>
        </authorList>
    </citation>
    <scope>NUCLEOTIDE SEQUENCE</scope>
    <source>
        <strain evidence="1">TRa3180A</strain>
    </source>
</reference>
<dbReference type="EMBL" id="MU254061">
    <property type="protein sequence ID" value="KAG9242547.1"/>
    <property type="molecule type" value="Genomic_DNA"/>
</dbReference>
<evidence type="ECO:0000313" key="1">
    <source>
        <dbReference type="EMBL" id="KAG9242547.1"/>
    </source>
</evidence>
<dbReference type="GO" id="GO:0005743">
    <property type="term" value="C:mitochondrial inner membrane"/>
    <property type="evidence" value="ECO:0007669"/>
    <property type="project" value="TreeGrafter"/>
</dbReference>
<dbReference type="AlphaFoldDB" id="A0A9P8CDA6"/>
<gene>
    <name evidence="1" type="ORF">BJ878DRAFT_514857</name>
</gene>